<keyword evidence="4" id="KW-1185">Reference proteome</keyword>
<proteinExistence type="inferred from homology"/>
<gene>
    <name evidence="3" type="ORF">BA062_26300</name>
</gene>
<dbReference type="PROSITE" id="PS00166">
    <property type="entry name" value="ENOYL_COA_HYDRATASE"/>
    <property type="match status" value="1"/>
</dbReference>
<accession>A0A318LJ40</accession>
<dbReference type="Pfam" id="PF00378">
    <property type="entry name" value="ECH_1"/>
    <property type="match status" value="1"/>
</dbReference>
<name>A0A318LJ40_9PSEU</name>
<dbReference type="PANTHER" id="PTHR43802:SF1">
    <property type="entry name" value="IP11341P-RELATED"/>
    <property type="match status" value="1"/>
</dbReference>
<dbReference type="EMBL" id="MASU01000012">
    <property type="protein sequence ID" value="PXY25648.1"/>
    <property type="molecule type" value="Genomic_DNA"/>
</dbReference>
<dbReference type="CDD" id="cd06558">
    <property type="entry name" value="crotonase-like"/>
    <property type="match status" value="1"/>
</dbReference>
<evidence type="ECO:0000256" key="2">
    <source>
        <dbReference type="RuleBase" id="RU003707"/>
    </source>
</evidence>
<dbReference type="InterPro" id="IPR001753">
    <property type="entry name" value="Enoyl-CoA_hydra/iso"/>
</dbReference>
<protein>
    <submittedName>
        <fullName evidence="3">Enoyl-CoA hydratase</fullName>
    </submittedName>
</protein>
<comment type="caution">
    <text evidence="3">The sequence shown here is derived from an EMBL/GenBank/DDBJ whole genome shotgun (WGS) entry which is preliminary data.</text>
</comment>
<evidence type="ECO:0000256" key="1">
    <source>
        <dbReference type="ARBA" id="ARBA00005254"/>
    </source>
</evidence>
<organism evidence="3 4">
    <name type="scientific">Prauserella flavalba</name>
    <dbReference type="NCBI Taxonomy" id="1477506"/>
    <lineage>
        <taxon>Bacteria</taxon>
        <taxon>Bacillati</taxon>
        <taxon>Actinomycetota</taxon>
        <taxon>Actinomycetes</taxon>
        <taxon>Pseudonocardiales</taxon>
        <taxon>Pseudonocardiaceae</taxon>
        <taxon>Prauserella</taxon>
    </lineage>
</organism>
<dbReference type="InterPro" id="IPR018376">
    <property type="entry name" value="Enoyl-CoA_hyd/isom_CS"/>
</dbReference>
<reference evidence="3 4" key="1">
    <citation type="submission" date="2016-07" db="EMBL/GenBank/DDBJ databases">
        <title>Draft genome sequence of Prauserella sp. YIM 121212, isolated from alkaline soil.</title>
        <authorList>
            <person name="Ruckert C."/>
            <person name="Albersmeier A."/>
            <person name="Jiang C.-L."/>
            <person name="Jiang Y."/>
            <person name="Kalinowski J."/>
            <person name="Schneider O."/>
            <person name="Winkler A."/>
            <person name="Zotchev S.B."/>
        </authorList>
    </citation>
    <scope>NUCLEOTIDE SEQUENCE [LARGE SCALE GENOMIC DNA]</scope>
    <source>
        <strain evidence="3 4">YIM 121212</strain>
    </source>
</reference>
<comment type="similarity">
    <text evidence="1 2">Belongs to the enoyl-CoA hydratase/isomerase family.</text>
</comment>
<evidence type="ECO:0000313" key="4">
    <source>
        <dbReference type="Proteomes" id="UP000247892"/>
    </source>
</evidence>
<dbReference type="InterPro" id="IPR029045">
    <property type="entry name" value="ClpP/crotonase-like_dom_sf"/>
</dbReference>
<dbReference type="Gene3D" id="3.90.226.10">
    <property type="entry name" value="2-enoyl-CoA Hydratase, Chain A, domain 1"/>
    <property type="match status" value="1"/>
</dbReference>
<dbReference type="PANTHER" id="PTHR43802">
    <property type="entry name" value="ENOYL-COA HYDRATASE"/>
    <property type="match status" value="1"/>
</dbReference>
<dbReference type="AlphaFoldDB" id="A0A318LJ40"/>
<dbReference type="OrthoDB" id="3473569at2"/>
<dbReference type="SUPFAM" id="SSF52096">
    <property type="entry name" value="ClpP/crotonase"/>
    <property type="match status" value="1"/>
</dbReference>
<evidence type="ECO:0000313" key="3">
    <source>
        <dbReference type="EMBL" id="PXY25648.1"/>
    </source>
</evidence>
<sequence>MADLEYSRADAVATILLNRPERKNAFTLQMVRHWADALHEAAKDDQVRAVVVRGAGGAFCSGIDLDELTSVDPAPLSRRRMLTDEVHRVARALEDLDKPVIAAVQGTAVGAGLDMALMCDIRLVGESARLSEGYIHAGLIPGDGGCLWLPRLVGVARALELLLTGDVVDGPRAERIGLANHCYPDGELLTRTYELAARLAALPPVAVGFIKRATYESLHLDARTHLNMIASHMAVVQSTEDSAATLAALRAKRKTGVKRSEPKLPE</sequence>
<dbReference type="Proteomes" id="UP000247892">
    <property type="component" value="Unassembled WGS sequence"/>
</dbReference>
<dbReference type="GO" id="GO:0003824">
    <property type="term" value="F:catalytic activity"/>
    <property type="evidence" value="ECO:0007669"/>
    <property type="project" value="InterPro"/>
</dbReference>
<dbReference type="RefSeq" id="WP_110341373.1">
    <property type="nucleotide sequence ID" value="NZ_MASU01000012.1"/>
</dbReference>